<feature type="transmembrane region" description="Helical" evidence="1">
    <location>
        <begin position="38"/>
        <end position="56"/>
    </location>
</feature>
<evidence type="ECO:0000313" key="3">
    <source>
        <dbReference type="Proteomes" id="UP000377798"/>
    </source>
</evidence>
<accession>A0A8H2QX30</accession>
<feature type="transmembrane region" description="Helical" evidence="1">
    <location>
        <begin position="7"/>
        <end position="26"/>
    </location>
</feature>
<dbReference type="EMBL" id="CAACYI010000001">
    <property type="protein sequence ID" value="VFB15642.1"/>
    <property type="molecule type" value="Genomic_DNA"/>
</dbReference>
<sequence>MKNKWRNLFIAVLICAVVGVVLSYLNGEGAHIVGNEKIAVAIALVGGAIPLYNLFIGPKNRGEKRK</sequence>
<dbReference type="RefSeq" id="WP_165478572.1">
    <property type="nucleotide sequence ID" value="NZ_CAACYI010000001.1"/>
</dbReference>
<evidence type="ECO:0000256" key="1">
    <source>
        <dbReference type="SAM" id="Phobius"/>
    </source>
</evidence>
<name>A0A8H2QX30_9FIRM</name>
<gene>
    <name evidence="2" type="ORF">NCTC13150_00141</name>
</gene>
<keyword evidence="1" id="KW-0812">Transmembrane</keyword>
<reference evidence="2 3" key="1">
    <citation type="submission" date="2019-02" db="EMBL/GenBank/DDBJ databases">
        <authorList>
            <consortium name="Pathogen Informatics"/>
        </authorList>
    </citation>
    <scope>NUCLEOTIDE SEQUENCE [LARGE SCALE GENOMIC DNA]</scope>
    <source>
        <strain evidence="2 3">3012STDY7089603</strain>
    </source>
</reference>
<organism evidence="2 3">
    <name type="scientific">Urinicoccus massiliensis</name>
    <dbReference type="NCBI Taxonomy" id="1723382"/>
    <lineage>
        <taxon>Bacteria</taxon>
        <taxon>Bacillati</taxon>
        <taxon>Bacillota</taxon>
        <taxon>Tissierellia</taxon>
        <taxon>Tissierellales</taxon>
        <taxon>Peptoniphilaceae</taxon>
        <taxon>Urinicoccus</taxon>
    </lineage>
</organism>
<protein>
    <submittedName>
        <fullName evidence="2">Uncharacterized protein</fullName>
    </submittedName>
</protein>
<keyword evidence="1" id="KW-1133">Transmembrane helix</keyword>
<comment type="caution">
    <text evidence="2">The sequence shown here is derived from an EMBL/GenBank/DDBJ whole genome shotgun (WGS) entry which is preliminary data.</text>
</comment>
<proteinExistence type="predicted"/>
<keyword evidence="1" id="KW-0472">Membrane</keyword>
<dbReference type="Proteomes" id="UP000377798">
    <property type="component" value="Unassembled WGS sequence"/>
</dbReference>
<keyword evidence="3" id="KW-1185">Reference proteome</keyword>
<evidence type="ECO:0000313" key="2">
    <source>
        <dbReference type="EMBL" id="VFB15642.1"/>
    </source>
</evidence>
<dbReference type="AlphaFoldDB" id="A0A8H2QX30"/>